<dbReference type="AlphaFoldDB" id="A0A3S5CNV4"/>
<protein>
    <submittedName>
        <fullName evidence="2">Uncharacterized protein</fullName>
    </submittedName>
</protein>
<comment type="caution">
    <text evidence="2">The sequence shown here is derived from an EMBL/GenBank/DDBJ whole genome shotgun (WGS) entry which is preliminary data.</text>
</comment>
<keyword evidence="1" id="KW-0812">Transmembrane</keyword>
<keyword evidence="3" id="KW-1185">Reference proteome</keyword>
<keyword evidence="1" id="KW-0472">Membrane</keyword>
<gene>
    <name evidence="2" type="ORF">PXEA_LOCUS17725</name>
</gene>
<name>A0A3S5CNV4_9PLAT</name>
<accession>A0A3S5CNV4</accession>
<sequence length="197" mass="22573">MTSSKLSHKAYRFFIPFDTLTQLSFAWFTFLLFGQAIDAIFKSKRPRFLMSIYREEFVLLALSLNRRYFSITLPALPVAKLVNAKMDLQPPTADPGLLFFVGEYEMLMVDATVAYARRLRSSDQMRIIIVRSPVTTRKRHTYRWTFFVSFLLMMMLIPPKMGVGGGGADISAGYCGVEAVMVDFAVVDFDDDDQRSW</sequence>
<evidence type="ECO:0000313" key="3">
    <source>
        <dbReference type="Proteomes" id="UP000784294"/>
    </source>
</evidence>
<feature type="transmembrane region" description="Helical" evidence="1">
    <location>
        <begin position="20"/>
        <end position="37"/>
    </location>
</feature>
<dbReference type="EMBL" id="CAAALY010066907">
    <property type="protein sequence ID" value="VEL24285.1"/>
    <property type="molecule type" value="Genomic_DNA"/>
</dbReference>
<reference evidence="2" key="1">
    <citation type="submission" date="2018-11" db="EMBL/GenBank/DDBJ databases">
        <authorList>
            <consortium name="Pathogen Informatics"/>
        </authorList>
    </citation>
    <scope>NUCLEOTIDE SEQUENCE</scope>
</reference>
<evidence type="ECO:0000256" key="1">
    <source>
        <dbReference type="SAM" id="Phobius"/>
    </source>
</evidence>
<feature type="transmembrane region" description="Helical" evidence="1">
    <location>
        <begin position="141"/>
        <end position="157"/>
    </location>
</feature>
<organism evidence="2 3">
    <name type="scientific">Protopolystoma xenopodis</name>
    <dbReference type="NCBI Taxonomy" id="117903"/>
    <lineage>
        <taxon>Eukaryota</taxon>
        <taxon>Metazoa</taxon>
        <taxon>Spiralia</taxon>
        <taxon>Lophotrochozoa</taxon>
        <taxon>Platyhelminthes</taxon>
        <taxon>Monogenea</taxon>
        <taxon>Polyopisthocotylea</taxon>
        <taxon>Polystomatidea</taxon>
        <taxon>Polystomatidae</taxon>
        <taxon>Protopolystoma</taxon>
    </lineage>
</organism>
<evidence type="ECO:0000313" key="2">
    <source>
        <dbReference type="EMBL" id="VEL24285.1"/>
    </source>
</evidence>
<proteinExistence type="predicted"/>
<keyword evidence="1" id="KW-1133">Transmembrane helix</keyword>
<dbReference type="Proteomes" id="UP000784294">
    <property type="component" value="Unassembled WGS sequence"/>
</dbReference>